<reference evidence="1 2" key="1">
    <citation type="journal article" date="2016" name="Mol. Biol. Evol.">
        <title>Comparative Genomics of Early-Diverging Mushroom-Forming Fungi Provides Insights into the Origins of Lignocellulose Decay Capabilities.</title>
        <authorList>
            <person name="Nagy L.G."/>
            <person name="Riley R."/>
            <person name="Tritt A."/>
            <person name="Adam C."/>
            <person name="Daum C."/>
            <person name="Floudas D."/>
            <person name="Sun H."/>
            <person name="Yadav J.S."/>
            <person name="Pangilinan J."/>
            <person name="Larsson K.H."/>
            <person name="Matsuura K."/>
            <person name="Barry K."/>
            <person name="Labutti K."/>
            <person name="Kuo R."/>
            <person name="Ohm R.A."/>
            <person name="Bhattacharya S.S."/>
            <person name="Shirouzu T."/>
            <person name="Yoshinaga Y."/>
            <person name="Martin F.M."/>
            <person name="Grigoriev I.V."/>
            <person name="Hibbett D.S."/>
        </authorList>
    </citation>
    <scope>NUCLEOTIDE SEQUENCE [LARGE SCALE GENOMIC DNA]</scope>
    <source>
        <strain evidence="1 2">CBS 109695</strain>
    </source>
</reference>
<organism evidence="1 2">
    <name type="scientific">Athelia psychrophila</name>
    <dbReference type="NCBI Taxonomy" id="1759441"/>
    <lineage>
        <taxon>Eukaryota</taxon>
        <taxon>Fungi</taxon>
        <taxon>Dikarya</taxon>
        <taxon>Basidiomycota</taxon>
        <taxon>Agaricomycotina</taxon>
        <taxon>Agaricomycetes</taxon>
        <taxon>Agaricomycetidae</taxon>
        <taxon>Atheliales</taxon>
        <taxon>Atheliaceae</taxon>
        <taxon>Athelia</taxon>
    </lineage>
</organism>
<keyword evidence="2" id="KW-1185">Reference proteome</keyword>
<dbReference type="Proteomes" id="UP000076532">
    <property type="component" value="Unassembled WGS sequence"/>
</dbReference>
<dbReference type="AlphaFoldDB" id="A0A166KDB5"/>
<sequence length="92" mass="9766">MVPCSPFLAKYAGAGQCAGLDEQRGGGDGDGGEEGVQYGCSRSSSLEARLHSHSRVCIQVCACAFQAGFRGDEHIDRIEERLIPAPPQSVDR</sequence>
<gene>
    <name evidence="1" type="ORF">FIBSPDRAFT_497116</name>
</gene>
<accession>A0A166KDB5</accession>
<proteinExistence type="predicted"/>
<name>A0A166KDB5_9AGAM</name>
<protein>
    <submittedName>
        <fullName evidence="1">Uncharacterized protein</fullName>
    </submittedName>
</protein>
<evidence type="ECO:0000313" key="2">
    <source>
        <dbReference type="Proteomes" id="UP000076532"/>
    </source>
</evidence>
<evidence type="ECO:0000313" key="1">
    <source>
        <dbReference type="EMBL" id="KZP21789.1"/>
    </source>
</evidence>
<dbReference type="EMBL" id="KV417544">
    <property type="protein sequence ID" value="KZP21789.1"/>
    <property type="molecule type" value="Genomic_DNA"/>
</dbReference>